<dbReference type="Pfam" id="PF14137">
    <property type="entry name" value="DUF4304"/>
    <property type="match status" value="1"/>
</dbReference>
<keyword evidence="3" id="KW-1185">Reference proteome</keyword>
<evidence type="ECO:0000256" key="1">
    <source>
        <dbReference type="SAM" id="MobiDB-lite"/>
    </source>
</evidence>
<gene>
    <name evidence="2" type="ORF">I7X39_20335</name>
</gene>
<dbReference type="Proteomes" id="UP000613266">
    <property type="component" value="Unassembled WGS sequence"/>
</dbReference>
<comment type="caution">
    <text evidence="2">The sequence shown here is derived from an EMBL/GenBank/DDBJ whole genome shotgun (WGS) entry which is preliminary data.</text>
</comment>
<sequence length="672" mass="74556">MLAPLGFKRKSRTLWREQGEGVQRHWQIVNLQAGEWNEGSRGEFYVNLALQFPAIDQMRAQCPGEERRLEGIEKPDDARGHIRCHLEDALPADHWLVQTEGKLGKDTDLLALAEAHELAATGHVLPWFDQHASVEAVRDFADSGIEPSIPTRLAAALVLRDREVAQRLVDSVLEPWKRWSPAYLRALSTWLQVHGVDAGAWTRASARKSTTAAHQSSAAQRPPKPKPVVKAFESPAESSHHSPAQLADAWFAEFRKLRHRDPDPLRDLPTGPQIGRMDARAREETLFALLQKPANWERGLAPSALYDSQRRCDADEALPPLLAALLPGLPQLEQTTPLFDILLCLQTRLKQELVTARFPWGFSVLAAWLEGQSHSAALTEGIRTWLARLSVTVVKRWEVGVAFLAAERSKPLDPNDSMYEFMKESRERMAELEAQEPVDPEAIRRRLTEYPEQVLAPADKAAVRSWRRWLRRDPVTGLLPVHFEPDDFGGPAQAAWDSAPPVLKTAAAPVIQHWLEGVPTKPSQRWLRELRAHIAGFDAAQLQPWRDWVRARLAAFPHSSGRTEWATTGARPGVGARLGECSEDLLMGLLWWSALDPELHDAPWQAVATAAFERLPDVGVRAPAVGGLALRLLAGQGGAAASWVAAQAKAKGAKQLAKAAEKALAEPWLNPA</sequence>
<protein>
    <submittedName>
        <fullName evidence="2">DUF4304 domain-containing protein</fullName>
    </submittedName>
</protein>
<proteinExistence type="predicted"/>
<name>A0A931J6Q4_9BURK</name>
<feature type="region of interest" description="Disordered" evidence="1">
    <location>
        <begin position="206"/>
        <end position="243"/>
    </location>
</feature>
<dbReference type="RefSeq" id="WP_198113023.1">
    <property type="nucleotide sequence ID" value="NZ_JAEDAK010000020.1"/>
</dbReference>
<accession>A0A931J6Q4</accession>
<dbReference type="EMBL" id="JAEDAK010000020">
    <property type="protein sequence ID" value="MBH9579250.1"/>
    <property type="molecule type" value="Genomic_DNA"/>
</dbReference>
<feature type="compositionally biased region" description="Low complexity" evidence="1">
    <location>
        <begin position="206"/>
        <end position="220"/>
    </location>
</feature>
<dbReference type="InterPro" id="IPR025412">
    <property type="entry name" value="DUF4304"/>
</dbReference>
<dbReference type="AlphaFoldDB" id="A0A931J6Q4"/>
<reference evidence="2" key="1">
    <citation type="submission" date="2020-12" db="EMBL/GenBank/DDBJ databases">
        <title>The genome sequence of Inhella sp. 1Y17.</title>
        <authorList>
            <person name="Liu Y."/>
        </authorList>
    </citation>
    <scope>NUCLEOTIDE SEQUENCE</scope>
    <source>
        <strain evidence="2">1Y17</strain>
    </source>
</reference>
<organism evidence="2 3">
    <name type="scientific">Inhella proteolytica</name>
    <dbReference type="NCBI Taxonomy" id="2795029"/>
    <lineage>
        <taxon>Bacteria</taxon>
        <taxon>Pseudomonadati</taxon>
        <taxon>Pseudomonadota</taxon>
        <taxon>Betaproteobacteria</taxon>
        <taxon>Burkholderiales</taxon>
        <taxon>Sphaerotilaceae</taxon>
        <taxon>Inhella</taxon>
    </lineage>
</organism>
<evidence type="ECO:0000313" key="2">
    <source>
        <dbReference type="EMBL" id="MBH9579250.1"/>
    </source>
</evidence>
<evidence type="ECO:0000313" key="3">
    <source>
        <dbReference type="Proteomes" id="UP000613266"/>
    </source>
</evidence>